<reference evidence="1" key="1">
    <citation type="submission" date="2019-08" db="EMBL/GenBank/DDBJ databases">
        <authorList>
            <person name="Kucharzyk K."/>
            <person name="Murdoch R.W."/>
            <person name="Higgins S."/>
            <person name="Loffler F."/>
        </authorList>
    </citation>
    <scope>NUCLEOTIDE SEQUENCE</scope>
</reference>
<evidence type="ECO:0000313" key="1">
    <source>
        <dbReference type="EMBL" id="MPN05882.1"/>
    </source>
</evidence>
<name>A0A645EXC0_9ZZZZ</name>
<sequence length="99" mass="11400">MLRFLFYRNGFLVRIELHNSKAFRILDMVSEYSSALLFCCGTLQHVCQTAAMVNIVSKNQADRIVTDEFFTDKECLSQPVRAFLHLVFDMDAQICTIAE</sequence>
<gene>
    <name evidence="1" type="ORF">SDC9_153136</name>
</gene>
<organism evidence="1">
    <name type="scientific">bioreactor metagenome</name>
    <dbReference type="NCBI Taxonomy" id="1076179"/>
    <lineage>
        <taxon>unclassified sequences</taxon>
        <taxon>metagenomes</taxon>
        <taxon>ecological metagenomes</taxon>
    </lineage>
</organism>
<proteinExistence type="predicted"/>
<accession>A0A645EXC0</accession>
<protein>
    <submittedName>
        <fullName evidence="1">Uncharacterized protein</fullName>
    </submittedName>
</protein>
<dbReference type="AlphaFoldDB" id="A0A645EXC0"/>
<dbReference type="EMBL" id="VSSQ01051783">
    <property type="protein sequence ID" value="MPN05882.1"/>
    <property type="molecule type" value="Genomic_DNA"/>
</dbReference>
<comment type="caution">
    <text evidence="1">The sequence shown here is derived from an EMBL/GenBank/DDBJ whole genome shotgun (WGS) entry which is preliminary data.</text>
</comment>